<evidence type="ECO:0000313" key="1">
    <source>
        <dbReference type="EMBL" id="GIG77408.1"/>
    </source>
</evidence>
<gene>
    <name evidence="1" type="ORF">Pka01_05350</name>
</gene>
<evidence type="ECO:0000313" key="2">
    <source>
        <dbReference type="Proteomes" id="UP000630097"/>
    </source>
</evidence>
<sequence length="274" mass="30327">MADRELVEVLRSGPFEHALRVAIRTRGLSLDRIHARLSERGVRISLSSLSYWQRGRSRPERAASLAALRELEAILALPPYSLIGLLGPPRPRGRRTDPSPGLITVLSQHEQVVVSADRKRRLARARIVLRATAAGADRCVVAHPPGIRLLRTDCCRPGRSGPDETGTRTLDELIFDRPLAAGETRILEYSTGFSGGALDADHHVRLLHVPVQQHVVQVRFEGPALPVRCFHTWSPDPWAEPGDTGELHVDAYGTVHLIDADARPGARGIRWEWV</sequence>
<name>A0A8J3LQJ4_9ACTN</name>
<reference evidence="1 2" key="1">
    <citation type="submission" date="2021-01" db="EMBL/GenBank/DDBJ databases">
        <title>Whole genome shotgun sequence of Planotetraspora kaengkrachanensis NBRC 104272.</title>
        <authorList>
            <person name="Komaki H."/>
            <person name="Tamura T."/>
        </authorList>
    </citation>
    <scope>NUCLEOTIDE SEQUENCE [LARGE SCALE GENOMIC DNA]</scope>
    <source>
        <strain evidence="1 2">NBRC 104272</strain>
    </source>
</reference>
<dbReference type="EMBL" id="BONV01000001">
    <property type="protein sequence ID" value="GIG77408.1"/>
    <property type="molecule type" value="Genomic_DNA"/>
</dbReference>
<accession>A0A8J3LQJ4</accession>
<organism evidence="1 2">
    <name type="scientific">Planotetraspora kaengkrachanensis</name>
    <dbReference type="NCBI Taxonomy" id="575193"/>
    <lineage>
        <taxon>Bacteria</taxon>
        <taxon>Bacillati</taxon>
        <taxon>Actinomycetota</taxon>
        <taxon>Actinomycetes</taxon>
        <taxon>Streptosporangiales</taxon>
        <taxon>Streptosporangiaceae</taxon>
        <taxon>Planotetraspora</taxon>
    </lineage>
</organism>
<keyword evidence="2" id="KW-1185">Reference proteome</keyword>
<dbReference type="Proteomes" id="UP000630097">
    <property type="component" value="Unassembled WGS sequence"/>
</dbReference>
<dbReference type="RefSeq" id="WP_203880874.1">
    <property type="nucleotide sequence ID" value="NZ_BAABHH010000001.1"/>
</dbReference>
<protein>
    <submittedName>
        <fullName evidence="1">Uncharacterized protein</fullName>
    </submittedName>
</protein>
<comment type="caution">
    <text evidence="1">The sequence shown here is derived from an EMBL/GenBank/DDBJ whole genome shotgun (WGS) entry which is preliminary data.</text>
</comment>
<dbReference type="AlphaFoldDB" id="A0A8J3LQJ4"/>
<proteinExistence type="predicted"/>